<name>A0A5A7Q1S1_STRAF</name>
<sequence>MAGTLSLFHLQLNSPKSGGKTRCDITSLPSKSWRKSHRIPKSSLEPKRSLLGINSWVKSKSVFGEDKARAKSERLFKIFRIVTAPFIASRETALLPQDGPSCFCLMETRVQVQTFRNQDMAGAGILFMTPTSFCAHLRKYETSEKSSLIDPWGTESPSFRLVAPTRTLEWTKELPIYLLERKD</sequence>
<accession>A0A5A7Q1S1</accession>
<comment type="caution">
    <text evidence="1">The sequence shown here is derived from an EMBL/GenBank/DDBJ whole genome shotgun (WGS) entry which is preliminary data.</text>
</comment>
<dbReference type="EMBL" id="BKCP01005572">
    <property type="protein sequence ID" value="GER39093.1"/>
    <property type="molecule type" value="Genomic_DNA"/>
</dbReference>
<evidence type="ECO:0000313" key="2">
    <source>
        <dbReference type="Proteomes" id="UP000325081"/>
    </source>
</evidence>
<dbReference type="AlphaFoldDB" id="A0A5A7Q1S1"/>
<protein>
    <submittedName>
        <fullName evidence="1">F-box family protein</fullName>
    </submittedName>
</protein>
<evidence type="ECO:0000313" key="1">
    <source>
        <dbReference type="EMBL" id="GER39093.1"/>
    </source>
</evidence>
<organism evidence="1 2">
    <name type="scientific">Striga asiatica</name>
    <name type="common">Asiatic witchweed</name>
    <name type="synonym">Buchnera asiatica</name>
    <dbReference type="NCBI Taxonomy" id="4170"/>
    <lineage>
        <taxon>Eukaryota</taxon>
        <taxon>Viridiplantae</taxon>
        <taxon>Streptophyta</taxon>
        <taxon>Embryophyta</taxon>
        <taxon>Tracheophyta</taxon>
        <taxon>Spermatophyta</taxon>
        <taxon>Magnoliopsida</taxon>
        <taxon>eudicotyledons</taxon>
        <taxon>Gunneridae</taxon>
        <taxon>Pentapetalae</taxon>
        <taxon>asterids</taxon>
        <taxon>lamiids</taxon>
        <taxon>Lamiales</taxon>
        <taxon>Orobanchaceae</taxon>
        <taxon>Buchnereae</taxon>
        <taxon>Striga</taxon>
    </lineage>
</organism>
<gene>
    <name evidence="1" type="ORF">STAS_15679</name>
</gene>
<reference evidence="2" key="1">
    <citation type="journal article" date="2019" name="Curr. Biol.">
        <title>Genome Sequence of Striga asiatica Provides Insight into the Evolution of Plant Parasitism.</title>
        <authorList>
            <person name="Yoshida S."/>
            <person name="Kim S."/>
            <person name="Wafula E.K."/>
            <person name="Tanskanen J."/>
            <person name="Kim Y.M."/>
            <person name="Honaas L."/>
            <person name="Yang Z."/>
            <person name="Spallek T."/>
            <person name="Conn C.E."/>
            <person name="Ichihashi Y."/>
            <person name="Cheong K."/>
            <person name="Cui S."/>
            <person name="Der J.P."/>
            <person name="Gundlach H."/>
            <person name="Jiao Y."/>
            <person name="Hori C."/>
            <person name="Ishida J.K."/>
            <person name="Kasahara H."/>
            <person name="Kiba T."/>
            <person name="Kim M.S."/>
            <person name="Koo N."/>
            <person name="Laohavisit A."/>
            <person name="Lee Y.H."/>
            <person name="Lumba S."/>
            <person name="McCourt P."/>
            <person name="Mortimer J.C."/>
            <person name="Mutuku J.M."/>
            <person name="Nomura T."/>
            <person name="Sasaki-Sekimoto Y."/>
            <person name="Seto Y."/>
            <person name="Wang Y."/>
            <person name="Wakatake T."/>
            <person name="Sakakibara H."/>
            <person name="Demura T."/>
            <person name="Yamaguchi S."/>
            <person name="Yoneyama K."/>
            <person name="Manabe R.I."/>
            <person name="Nelson D.C."/>
            <person name="Schulman A.H."/>
            <person name="Timko M.P."/>
            <person name="dePamphilis C.W."/>
            <person name="Choi D."/>
            <person name="Shirasu K."/>
        </authorList>
    </citation>
    <scope>NUCLEOTIDE SEQUENCE [LARGE SCALE GENOMIC DNA]</scope>
    <source>
        <strain evidence="2">cv. UVA1</strain>
    </source>
</reference>
<keyword evidence="2" id="KW-1185">Reference proteome</keyword>
<proteinExistence type="predicted"/>
<dbReference type="Proteomes" id="UP000325081">
    <property type="component" value="Unassembled WGS sequence"/>
</dbReference>